<dbReference type="AlphaFoldDB" id="A0A1H0PNZ3"/>
<keyword evidence="2" id="KW-1185">Reference proteome</keyword>
<dbReference type="OrthoDB" id="3725224at2"/>
<reference evidence="1 2" key="1">
    <citation type="submission" date="2016-10" db="EMBL/GenBank/DDBJ databases">
        <authorList>
            <person name="de Groot N.N."/>
        </authorList>
    </citation>
    <scope>NUCLEOTIDE SEQUENCE [LARGE SCALE GENOMIC DNA]</scope>
    <source>
        <strain evidence="2">P4-7,KCTC 19426,CECT 7604</strain>
    </source>
</reference>
<name>A0A1H0PNZ3_9ACTN</name>
<evidence type="ECO:0008006" key="3">
    <source>
        <dbReference type="Google" id="ProtNLM"/>
    </source>
</evidence>
<dbReference type="STRING" id="1090615.SAMN04515671_2861"/>
<proteinExistence type="predicted"/>
<dbReference type="EMBL" id="LT629710">
    <property type="protein sequence ID" value="SDP06807.1"/>
    <property type="molecule type" value="Genomic_DNA"/>
</dbReference>
<gene>
    <name evidence="1" type="ORF">SAMN04515671_2861</name>
</gene>
<dbReference type="Proteomes" id="UP000198741">
    <property type="component" value="Chromosome I"/>
</dbReference>
<dbReference type="RefSeq" id="WP_090476866.1">
    <property type="nucleotide sequence ID" value="NZ_LT629710.1"/>
</dbReference>
<dbReference type="InterPro" id="IPR046040">
    <property type="entry name" value="DUF5998"/>
</dbReference>
<evidence type="ECO:0000313" key="2">
    <source>
        <dbReference type="Proteomes" id="UP000198741"/>
    </source>
</evidence>
<protein>
    <recommendedName>
        <fullName evidence="3">Phosphodiesterase</fullName>
    </recommendedName>
</protein>
<evidence type="ECO:0000313" key="1">
    <source>
        <dbReference type="EMBL" id="SDP06807.1"/>
    </source>
</evidence>
<accession>A0A1H0PNZ3</accession>
<organism evidence="1 2">
    <name type="scientific">Nakamurella panacisegetis</name>
    <dbReference type="NCBI Taxonomy" id="1090615"/>
    <lineage>
        <taxon>Bacteria</taxon>
        <taxon>Bacillati</taxon>
        <taxon>Actinomycetota</taxon>
        <taxon>Actinomycetes</taxon>
        <taxon>Nakamurellales</taxon>
        <taxon>Nakamurellaceae</taxon>
        <taxon>Nakamurella</taxon>
    </lineage>
</organism>
<sequence>MSSQLPPDLSRKILKAGYYPAFVTDVLDIALADESVETHLVHLETTFDVETIRRHLSVVALTPTRLIFVHADDHGGDPEHGEQAHGIATSESVPLSAVKTVMVTHVVPNPEKYTAGSLGREVTVTIGWGAVARLDLEPASCGDPNCDADHGYTGSMTGDDLSLRISADAEGENELADALVFARVLSAATASARV</sequence>
<dbReference type="Pfam" id="PF19461">
    <property type="entry name" value="DUF5998"/>
    <property type="match status" value="1"/>
</dbReference>